<comment type="similarity">
    <text evidence="9">Belongs to the SecE/SEC61-gamma family.</text>
</comment>
<dbReference type="GO" id="GO:0005886">
    <property type="term" value="C:plasma membrane"/>
    <property type="evidence" value="ECO:0007669"/>
    <property type="project" value="UniProtKB-UniRule"/>
</dbReference>
<dbReference type="GO" id="GO:0009306">
    <property type="term" value="P:protein secretion"/>
    <property type="evidence" value="ECO:0007669"/>
    <property type="project" value="UniProtKB-UniRule"/>
</dbReference>
<dbReference type="InterPro" id="IPR005807">
    <property type="entry name" value="SecE_bac"/>
</dbReference>
<feature type="transmembrane region" description="Helical" evidence="9">
    <location>
        <begin position="123"/>
        <end position="143"/>
    </location>
</feature>
<dbReference type="AlphaFoldDB" id="A0A1T5JM56"/>
<dbReference type="NCBIfam" id="TIGR00964">
    <property type="entry name" value="secE_bact"/>
    <property type="match status" value="1"/>
</dbReference>
<keyword evidence="3 9" id="KW-1003">Cell membrane</keyword>
<evidence type="ECO:0000313" key="11">
    <source>
        <dbReference type="Proteomes" id="UP000190341"/>
    </source>
</evidence>
<dbReference type="PROSITE" id="PS01067">
    <property type="entry name" value="SECE_SEC61G"/>
    <property type="match status" value="1"/>
</dbReference>
<comment type="function">
    <text evidence="9">Essential subunit of the Sec protein translocation channel SecYEG. Clamps together the 2 halves of SecY. May contact the channel plug during translocation.</text>
</comment>
<evidence type="ECO:0000256" key="9">
    <source>
        <dbReference type="HAMAP-Rule" id="MF_00422"/>
    </source>
</evidence>
<dbReference type="Gene3D" id="1.20.5.1030">
    <property type="entry name" value="Preprotein translocase secy subunit"/>
    <property type="match status" value="1"/>
</dbReference>
<dbReference type="EMBL" id="FUZV01000001">
    <property type="protein sequence ID" value="SKC52486.1"/>
    <property type="molecule type" value="Genomic_DNA"/>
</dbReference>
<keyword evidence="8 9" id="KW-0472">Membrane</keyword>
<evidence type="ECO:0000256" key="6">
    <source>
        <dbReference type="ARBA" id="ARBA00022989"/>
    </source>
</evidence>
<dbReference type="STRING" id="428993.SAMN06296058_0921"/>
<evidence type="ECO:0000256" key="7">
    <source>
        <dbReference type="ARBA" id="ARBA00023010"/>
    </source>
</evidence>
<dbReference type="GO" id="GO:0008320">
    <property type="term" value="F:protein transmembrane transporter activity"/>
    <property type="evidence" value="ECO:0007669"/>
    <property type="project" value="UniProtKB-UniRule"/>
</dbReference>
<evidence type="ECO:0000256" key="4">
    <source>
        <dbReference type="ARBA" id="ARBA00022692"/>
    </source>
</evidence>
<keyword evidence="11" id="KW-1185">Reference proteome</keyword>
<evidence type="ECO:0000313" key="10">
    <source>
        <dbReference type="EMBL" id="SKC52486.1"/>
    </source>
</evidence>
<accession>A0A1T5JM56</accession>
<dbReference type="InterPro" id="IPR038379">
    <property type="entry name" value="SecE_sf"/>
</dbReference>
<dbReference type="Pfam" id="PF00584">
    <property type="entry name" value="SecE"/>
    <property type="match status" value="1"/>
</dbReference>
<comment type="subunit">
    <text evidence="9">Component of the Sec protein translocase complex. Heterotrimer consisting of SecY, SecE and SecG subunits. The heterotrimers can form oligomers, although 1 heterotrimer is thought to be able to translocate proteins. Interacts with the ribosome. Interacts with SecDF, and other proteins may be involved. Interacts with SecA.</text>
</comment>
<name>A0A1T5JM56_9GAMM</name>
<feature type="transmembrane region" description="Helical" evidence="9">
    <location>
        <begin position="43"/>
        <end position="63"/>
    </location>
</feature>
<comment type="caution">
    <text evidence="9">Lacks conserved residue(s) required for the propagation of feature annotation.</text>
</comment>
<dbReference type="Proteomes" id="UP000190341">
    <property type="component" value="Unassembled WGS sequence"/>
</dbReference>
<dbReference type="PANTHER" id="PTHR33910">
    <property type="entry name" value="PROTEIN TRANSLOCASE SUBUNIT SECE"/>
    <property type="match status" value="1"/>
</dbReference>
<keyword evidence="6 9" id="KW-1133">Transmembrane helix</keyword>
<dbReference type="GO" id="GO:0006605">
    <property type="term" value="P:protein targeting"/>
    <property type="evidence" value="ECO:0007669"/>
    <property type="project" value="UniProtKB-UniRule"/>
</dbReference>
<keyword evidence="7 9" id="KW-0811">Translocation</keyword>
<evidence type="ECO:0000256" key="8">
    <source>
        <dbReference type="ARBA" id="ARBA00023136"/>
    </source>
</evidence>
<reference evidence="10 11" key="1">
    <citation type="submission" date="2017-02" db="EMBL/GenBank/DDBJ databases">
        <authorList>
            <person name="Peterson S.W."/>
        </authorList>
    </citation>
    <scope>NUCLEOTIDE SEQUENCE [LARGE SCALE GENOMIC DNA]</scope>
    <source>
        <strain evidence="10 11">P15</strain>
    </source>
</reference>
<protein>
    <recommendedName>
        <fullName evidence="9">Protein translocase subunit SecE</fullName>
    </recommendedName>
</protein>
<dbReference type="GO" id="GO:0043952">
    <property type="term" value="P:protein transport by the Sec complex"/>
    <property type="evidence" value="ECO:0007669"/>
    <property type="project" value="UniProtKB-UniRule"/>
</dbReference>
<dbReference type="PRINTS" id="PR01650">
    <property type="entry name" value="SECETRNLCASE"/>
</dbReference>
<feature type="transmembrane region" description="Helical" evidence="9">
    <location>
        <begin position="69"/>
        <end position="89"/>
    </location>
</feature>
<keyword evidence="2 9" id="KW-0813">Transport</keyword>
<evidence type="ECO:0000256" key="3">
    <source>
        <dbReference type="ARBA" id="ARBA00022475"/>
    </source>
</evidence>
<sequence length="155" mass="17094">MPSCGVIRTGAGPIRGPHLLIKSDSDLNSKAEQSKNAINPADILKYVLAAALVVAGLVAWWWFNGQWATPVRALAVVAGLVLGSLLFMVTAKGRDTREFLSESRFELRKVVWPTRQEATRMTWVVVVVVIVLSLILAGFDFLIKEAIELFLNYGR</sequence>
<evidence type="ECO:0000256" key="5">
    <source>
        <dbReference type="ARBA" id="ARBA00022927"/>
    </source>
</evidence>
<comment type="subcellular location">
    <subcellularLocation>
        <location evidence="1">Membrane</location>
    </subcellularLocation>
</comment>
<evidence type="ECO:0000256" key="1">
    <source>
        <dbReference type="ARBA" id="ARBA00004370"/>
    </source>
</evidence>
<keyword evidence="5 9" id="KW-0653">Protein transport</keyword>
<keyword evidence="4 9" id="KW-0812">Transmembrane</keyword>
<dbReference type="HAMAP" id="MF_00422">
    <property type="entry name" value="SecE"/>
    <property type="match status" value="1"/>
</dbReference>
<dbReference type="InterPro" id="IPR001901">
    <property type="entry name" value="Translocase_SecE/Sec61-g"/>
</dbReference>
<organism evidence="10 11">
    <name type="scientific">Pseudoxanthomonas indica</name>
    <dbReference type="NCBI Taxonomy" id="428993"/>
    <lineage>
        <taxon>Bacteria</taxon>
        <taxon>Pseudomonadati</taxon>
        <taxon>Pseudomonadota</taxon>
        <taxon>Gammaproteobacteria</taxon>
        <taxon>Lysobacterales</taxon>
        <taxon>Lysobacteraceae</taxon>
        <taxon>Pseudoxanthomonas</taxon>
    </lineage>
</organism>
<dbReference type="GO" id="GO:0065002">
    <property type="term" value="P:intracellular protein transmembrane transport"/>
    <property type="evidence" value="ECO:0007669"/>
    <property type="project" value="UniProtKB-UniRule"/>
</dbReference>
<proteinExistence type="inferred from homology"/>
<gene>
    <name evidence="9" type="primary">secE</name>
    <name evidence="10" type="ORF">SAMN06296058_0921</name>
</gene>
<evidence type="ECO:0000256" key="2">
    <source>
        <dbReference type="ARBA" id="ARBA00022448"/>
    </source>
</evidence>
<dbReference type="PANTHER" id="PTHR33910:SF1">
    <property type="entry name" value="PROTEIN TRANSLOCASE SUBUNIT SECE"/>
    <property type="match status" value="1"/>
</dbReference>